<dbReference type="RefSeq" id="WP_129331829.1">
    <property type="nucleotide sequence ID" value="NZ_SDVB01000196.1"/>
</dbReference>
<dbReference type="PANTHER" id="PTHR23150:SF19">
    <property type="entry name" value="FORMYLGLYCINE-GENERATING ENZYME"/>
    <property type="match status" value="1"/>
</dbReference>
<gene>
    <name evidence="2" type="ORF">EUU22_09710</name>
</gene>
<feature type="domain" description="Sulfatase-modifying factor enzyme-like" evidence="1">
    <location>
        <begin position="49"/>
        <end position="285"/>
    </location>
</feature>
<reference evidence="2 3" key="1">
    <citation type="submission" date="2019-01" db="EMBL/GenBank/DDBJ databases">
        <authorList>
            <person name="Deng T."/>
        </authorList>
    </citation>
    <scope>NUCLEOTIDE SEQUENCE [LARGE SCALE GENOMIC DNA]</scope>
    <source>
        <strain evidence="2 3">F8825</strain>
    </source>
</reference>
<evidence type="ECO:0000313" key="2">
    <source>
        <dbReference type="EMBL" id="RYC15300.1"/>
    </source>
</evidence>
<dbReference type="SUPFAM" id="SSF56436">
    <property type="entry name" value="C-type lectin-like"/>
    <property type="match status" value="1"/>
</dbReference>
<proteinExistence type="predicted"/>
<dbReference type="Pfam" id="PF03781">
    <property type="entry name" value="FGE-sulfatase"/>
    <property type="match status" value="1"/>
</dbReference>
<accession>A0A4Q2TE72</accession>
<protein>
    <submittedName>
        <fullName evidence="2">Formylglycine-generating enzyme family protein</fullName>
    </submittedName>
</protein>
<keyword evidence="3" id="KW-1185">Reference proteome</keyword>
<name>A0A4Q2TE72_9HYPH</name>
<evidence type="ECO:0000313" key="3">
    <source>
        <dbReference type="Proteomes" id="UP000291088"/>
    </source>
</evidence>
<dbReference type="Gene3D" id="3.90.1580.10">
    <property type="entry name" value="paralog of FGE (formylglycine-generating enzyme)"/>
    <property type="match status" value="1"/>
</dbReference>
<dbReference type="InterPro" id="IPR005532">
    <property type="entry name" value="SUMF_dom"/>
</dbReference>
<dbReference type="OrthoDB" id="9768004at2"/>
<dbReference type="Proteomes" id="UP000291088">
    <property type="component" value="Unassembled WGS sequence"/>
</dbReference>
<dbReference type="InterPro" id="IPR051043">
    <property type="entry name" value="Sulfatase_Mod_Factor_Kinase"/>
</dbReference>
<dbReference type="InterPro" id="IPR016187">
    <property type="entry name" value="CTDL_fold"/>
</dbReference>
<dbReference type="EMBL" id="SDVB01000196">
    <property type="protein sequence ID" value="RYC15300.1"/>
    <property type="molecule type" value="Genomic_DNA"/>
</dbReference>
<dbReference type="InterPro" id="IPR042095">
    <property type="entry name" value="SUMF_sf"/>
</dbReference>
<dbReference type="PANTHER" id="PTHR23150">
    <property type="entry name" value="SULFATASE MODIFYING FACTOR 1, 2"/>
    <property type="match status" value="1"/>
</dbReference>
<dbReference type="AlphaFoldDB" id="A0A4Q2TE72"/>
<dbReference type="GO" id="GO:0120147">
    <property type="term" value="F:formylglycine-generating oxidase activity"/>
    <property type="evidence" value="ECO:0007669"/>
    <property type="project" value="TreeGrafter"/>
</dbReference>
<sequence length="305" mass="32053">MATTLHKPAAASVTSLALPALILAALASAVGVSSGMIGSEPATAGIAAPETVVVAPRTFSYRSPVDYLRNGFAVDAPMVTATADAPLEIMKYQVTAADYARCVMDGACAATDPTADAPTGDVPATGISYDDAAAYARWLSERTGSVWRLPTAEQWAFAAGSRGSDDALGVDADSRNPALRWIADYEREAARKAARNPLARPLGTFGENEFGIADLAGNVWEWTTTCDTRVNVDGDGKVLSEVSACGIYLTEGKHRAPMSSFIRDPKSGGCSVGTPPDNLGFRLVRDGRWYAPLLRALTRGTAFES</sequence>
<organism evidence="2 3">
    <name type="scientific">Ciceribacter ferrooxidans</name>
    <dbReference type="NCBI Taxonomy" id="2509717"/>
    <lineage>
        <taxon>Bacteria</taxon>
        <taxon>Pseudomonadati</taxon>
        <taxon>Pseudomonadota</taxon>
        <taxon>Alphaproteobacteria</taxon>
        <taxon>Hyphomicrobiales</taxon>
        <taxon>Rhizobiaceae</taxon>
        <taxon>Ciceribacter</taxon>
    </lineage>
</organism>
<evidence type="ECO:0000259" key="1">
    <source>
        <dbReference type="Pfam" id="PF03781"/>
    </source>
</evidence>
<comment type="caution">
    <text evidence="2">The sequence shown here is derived from an EMBL/GenBank/DDBJ whole genome shotgun (WGS) entry which is preliminary data.</text>
</comment>